<evidence type="ECO:0000256" key="1">
    <source>
        <dbReference type="SAM" id="SignalP"/>
    </source>
</evidence>
<keyword evidence="1" id="KW-0732">Signal</keyword>
<dbReference type="Pfam" id="PF13306">
    <property type="entry name" value="LRR_5"/>
    <property type="match status" value="2"/>
</dbReference>
<proteinExistence type="predicted"/>
<name>A0A929RXD9_9BACT</name>
<organism evidence="3 4">
    <name type="scientific">Alloprevotella tannerae</name>
    <dbReference type="NCBI Taxonomy" id="76122"/>
    <lineage>
        <taxon>Bacteria</taxon>
        <taxon>Pseudomonadati</taxon>
        <taxon>Bacteroidota</taxon>
        <taxon>Bacteroidia</taxon>
        <taxon>Bacteroidales</taxon>
        <taxon>Prevotellaceae</taxon>
        <taxon>Alloprevotella</taxon>
    </lineage>
</organism>
<dbReference type="Proteomes" id="UP000704068">
    <property type="component" value="Unassembled WGS sequence"/>
</dbReference>
<dbReference type="InterPro" id="IPR053139">
    <property type="entry name" value="Surface_bspA-like"/>
</dbReference>
<evidence type="ECO:0000313" key="4">
    <source>
        <dbReference type="Proteomes" id="UP000704068"/>
    </source>
</evidence>
<feature type="signal peptide" evidence="1">
    <location>
        <begin position="1"/>
        <end position="18"/>
    </location>
</feature>
<gene>
    <name evidence="3" type="ORF">HXK21_08405</name>
</gene>
<dbReference type="InterPro" id="IPR001162">
    <property type="entry name" value="UvrC_RNase_H_dom"/>
</dbReference>
<protein>
    <submittedName>
        <fullName evidence="3">Leucine-rich repeat domain-containing protein</fullName>
    </submittedName>
</protein>
<dbReference type="InterPro" id="IPR026906">
    <property type="entry name" value="LRR_5"/>
</dbReference>
<reference evidence="3" key="1">
    <citation type="submission" date="2020-04" db="EMBL/GenBank/DDBJ databases">
        <title>Deep metagenomics examines the oral microbiome during advanced dental caries in children, revealing novel taxa and co-occurrences with host molecules.</title>
        <authorList>
            <person name="Baker J.L."/>
            <person name="Morton J.T."/>
            <person name="Dinis M."/>
            <person name="Alvarez R."/>
            <person name="Tran N.C."/>
            <person name="Knight R."/>
            <person name="Edlund A."/>
        </authorList>
    </citation>
    <scope>NUCLEOTIDE SEQUENCE</scope>
    <source>
        <strain evidence="3">JCVI_34_bin.1</strain>
    </source>
</reference>
<evidence type="ECO:0000313" key="3">
    <source>
        <dbReference type="EMBL" id="MBF0971045.1"/>
    </source>
</evidence>
<dbReference type="AlphaFoldDB" id="A0A929RXD9"/>
<dbReference type="InterPro" id="IPR032675">
    <property type="entry name" value="LRR_dom_sf"/>
</dbReference>
<dbReference type="PANTHER" id="PTHR45661">
    <property type="entry name" value="SURFACE ANTIGEN"/>
    <property type="match status" value="1"/>
</dbReference>
<sequence>MKKTLYLMLALTTQSVFARLQSVKVPFDVFTSVVAKQAETFGSTASSSVLSSAVCPEQTKSFTAATGLRTSVSRPDSKLVYTFFYNHKGEASGEVPRLSVKQLEGTQDKSIREVAVEQAGTLGQLLPSTERLEIRKLKVSGTINGDDVLVLREMAGRNSDDEETEGKLEELDLSDVALADGGSPYYSTTRGNYYTATSYDVDENEENFYCTDLSYAFCNTHLKKVLWPNTMWEVGDAALNRCYELESFTLGSETNEIKSGAFEYCTALSNIELTPKILYIGMRTFANSGLTEISIPKEIETIANQAFYKCEALKKIDFSDGVKEIKEAAFSYCSALEEIHLSKVLTKIGKEAFYACSSLTEITLPKKLINIGEDAFGACKALKEIKVEAGNTAFTSIDGVLFNKEKTTLLTFPFANTANYQVPVGTTKIAPSAFSECNKLASIQFPNTLIEIGSEAFYKCLKLENITLPNSITAVGEGAFYGCEGLLLAELSKSMTIIPDNLLSKCTKLQKIKIPEGINKIAYQAFSNCSSLTKVEIPSSVNSIEGESFKACESLNEIYCYIKEPLTIEEDVFKGVNVGTCNLYVTAESIEQYKNSEVWKDFLVKPIPNTTGKNNVIQQNEIVKVCGNTITIQGELTAPIHIMDTSGKTIYYGTEREISVGKHGIFLVKTGHKVTRVML</sequence>
<evidence type="ECO:0000259" key="2">
    <source>
        <dbReference type="PROSITE" id="PS50165"/>
    </source>
</evidence>
<dbReference type="GO" id="GO:0009381">
    <property type="term" value="F:excinuclease ABC activity"/>
    <property type="evidence" value="ECO:0007669"/>
    <property type="project" value="InterPro"/>
</dbReference>
<feature type="chain" id="PRO_5036950801" evidence="1">
    <location>
        <begin position="19"/>
        <end position="679"/>
    </location>
</feature>
<feature type="domain" description="UvrC family homology region profile" evidence="2">
    <location>
        <begin position="131"/>
        <end position="190"/>
    </location>
</feature>
<accession>A0A929RXD9</accession>
<dbReference type="PROSITE" id="PS50165">
    <property type="entry name" value="UVRC"/>
    <property type="match status" value="1"/>
</dbReference>
<dbReference type="EMBL" id="JABZGR010000035">
    <property type="protein sequence ID" value="MBF0971045.1"/>
    <property type="molecule type" value="Genomic_DNA"/>
</dbReference>
<dbReference type="RefSeq" id="WP_303764637.1">
    <property type="nucleotide sequence ID" value="NZ_JABZGR010000035.1"/>
</dbReference>
<dbReference type="SUPFAM" id="SSF52058">
    <property type="entry name" value="L domain-like"/>
    <property type="match status" value="2"/>
</dbReference>
<comment type="caution">
    <text evidence="3">The sequence shown here is derived from an EMBL/GenBank/DDBJ whole genome shotgun (WGS) entry which is preliminary data.</text>
</comment>
<dbReference type="Gene3D" id="3.80.10.10">
    <property type="entry name" value="Ribonuclease Inhibitor"/>
    <property type="match status" value="4"/>
</dbReference>
<dbReference type="PANTHER" id="PTHR45661:SF3">
    <property type="entry name" value="IG-LIKE DOMAIN-CONTAINING PROTEIN"/>
    <property type="match status" value="1"/>
</dbReference>